<dbReference type="GO" id="GO:0042148">
    <property type="term" value="P:DNA strand invasion"/>
    <property type="evidence" value="ECO:0007669"/>
    <property type="project" value="TreeGrafter"/>
</dbReference>
<dbReference type="PANTHER" id="PTHR22942:SF39">
    <property type="entry name" value="DNA REPAIR PROTEIN RAD51 HOMOLOG 1"/>
    <property type="match status" value="1"/>
</dbReference>
<dbReference type="EMBL" id="JAAMPC010000005">
    <property type="protein sequence ID" value="KAG2312348.1"/>
    <property type="molecule type" value="Genomic_DNA"/>
</dbReference>
<organism evidence="2 3">
    <name type="scientific">Brassica carinata</name>
    <name type="common">Ethiopian mustard</name>
    <name type="synonym">Abyssinian cabbage</name>
    <dbReference type="NCBI Taxonomy" id="52824"/>
    <lineage>
        <taxon>Eukaryota</taxon>
        <taxon>Viridiplantae</taxon>
        <taxon>Streptophyta</taxon>
        <taxon>Embryophyta</taxon>
        <taxon>Tracheophyta</taxon>
        <taxon>Spermatophyta</taxon>
        <taxon>Magnoliopsida</taxon>
        <taxon>eudicotyledons</taxon>
        <taxon>Gunneridae</taxon>
        <taxon>Pentapetalae</taxon>
        <taxon>rosids</taxon>
        <taxon>malvids</taxon>
        <taxon>Brassicales</taxon>
        <taxon>Brassicaceae</taxon>
        <taxon>Brassiceae</taxon>
        <taxon>Brassica</taxon>
    </lineage>
</organism>
<dbReference type="AlphaFoldDB" id="A0A8X7VIM4"/>
<dbReference type="GO" id="GO:0003697">
    <property type="term" value="F:single-stranded DNA binding"/>
    <property type="evidence" value="ECO:0007669"/>
    <property type="project" value="TreeGrafter"/>
</dbReference>
<dbReference type="GO" id="GO:0003690">
    <property type="term" value="F:double-stranded DNA binding"/>
    <property type="evidence" value="ECO:0007669"/>
    <property type="project" value="TreeGrafter"/>
</dbReference>
<dbReference type="GO" id="GO:0000166">
    <property type="term" value="F:nucleotide binding"/>
    <property type="evidence" value="ECO:0007669"/>
    <property type="project" value="InterPro"/>
</dbReference>
<protein>
    <recommendedName>
        <fullName evidence="1">Rad51-like C-terminal domain-containing protein</fullName>
    </recommendedName>
</protein>
<dbReference type="InterPro" id="IPR027417">
    <property type="entry name" value="P-loop_NTPase"/>
</dbReference>
<evidence type="ECO:0000313" key="2">
    <source>
        <dbReference type="EMBL" id="KAG2312348.1"/>
    </source>
</evidence>
<dbReference type="GO" id="GO:0007131">
    <property type="term" value="P:reciprocal meiotic recombination"/>
    <property type="evidence" value="ECO:0007669"/>
    <property type="project" value="TreeGrafter"/>
</dbReference>
<evidence type="ECO:0000313" key="3">
    <source>
        <dbReference type="Proteomes" id="UP000886595"/>
    </source>
</evidence>
<dbReference type="Proteomes" id="UP000886595">
    <property type="component" value="Unassembled WGS sequence"/>
</dbReference>
<dbReference type="GO" id="GO:0006312">
    <property type="term" value="P:mitotic recombination"/>
    <property type="evidence" value="ECO:0007669"/>
    <property type="project" value="TreeGrafter"/>
</dbReference>
<dbReference type="GO" id="GO:0000794">
    <property type="term" value="C:condensed nuclear chromosome"/>
    <property type="evidence" value="ECO:0007669"/>
    <property type="project" value="TreeGrafter"/>
</dbReference>
<dbReference type="InterPro" id="IPR010995">
    <property type="entry name" value="DNA_repair_Rad51/TF_NusA_a-hlx"/>
</dbReference>
<dbReference type="GO" id="GO:0000730">
    <property type="term" value="P:DNA recombinase assembly"/>
    <property type="evidence" value="ECO:0007669"/>
    <property type="project" value="TreeGrafter"/>
</dbReference>
<keyword evidence="3" id="KW-1185">Reference proteome</keyword>
<dbReference type="Gene3D" id="1.10.150.20">
    <property type="entry name" value="5' to 3' exonuclease, C-terminal subdomain"/>
    <property type="match status" value="1"/>
</dbReference>
<dbReference type="Pfam" id="PF08423">
    <property type="entry name" value="Rad51"/>
    <property type="match status" value="1"/>
</dbReference>
<dbReference type="Gene3D" id="3.40.50.300">
    <property type="entry name" value="P-loop containing nucleotide triphosphate hydrolases"/>
    <property type="match status" value="1"/>
</dbReference>
<proteinExistence type="predicted"/>
<reference evidence="2 3" key="1">
    <citation type="submission" date="2020-02" db="EMBL/GenBank/DDBJ databases">
        <authorList>
            <person name="Ma Q."/>
            <person name="Huang Y."/>
            <person name="Song X."/>
            <person name="Pei D."/>
        </authorList>
    </citation>
    <scope>NUCLEOTIDE SEQUENCE [LARGE SCALE GENOMIC DNA]</scope>
    <source>
        <strain evidence="2">Sxm20200214</strain>
        <tissue evidence="2">Leaf</tissue>
    </source>
</reference>
<name>A0A8X7VIM4_BRACI</name>
<dbReference type="InterPro" id="IPR013632">
    <property type="entry name" value="Rad51_C"/>
</dbReference>
<dbReference type="GO" id="GO:0008094">
    <property type="term" value="F:ATP-dependent activity, acting on DNA"/>
    <property type="evidence" value="ECO:0007669"/>
    <property type="project" value="TreeGrafter"/>
</dbReference>
<dbReference type="PANTHER" id="PTHR22942">
    <property type="entry name" value="RECA/RAD51/RADA DNA STRAND-PAIRING FAMILY MEMBER"/>
    <property type="match status" value="1"/>
</dbReference>
<feature type="domain" description="Rad51-like C-terminal" evidence="1">
    <location>
        <begin position="117"/>
        <end position="159"/>
    </location>
</feature>
<dbReference type="GO" id="GO:0000150">
    <property type="term" value="F:DNA strand exchange activity"/>
    <property type="evidence" value="ECO:0007669"/>
    <property type="project" value="TreeGrafter"/>
</dbReference>
<dbReference type="SUPFAM" id="SSF52540">
    <property type="entry name" value="P-loop containing nucleoside triphosphate hydrolases"/>
    <property type="match status" value="1"/>
</dbReference>
<dbReference type="GO" id="GO:0070192">
    <property type="term" value="P:chromosome organization involved in meiotic cell cycle"/>
    <property type="evidence" value="ECO:0007669"/>
    <property type="project" value="TreeGrafter"/>
</dbReference>
<sequence length="205" mass="22675">MASKLILLIETLPIGEELPEMGALLIETYLAYRVSGLNLWILLAVPSPLPAAGIASVDVKKLRDAGLCTVEGVAYTLRKDLLQIKGISDAKLQSWFLWVSLVQASSMPRDRRSFRLTGSQELDKYPEGGIETGSITELYGEFRSGKTQLFHTLCVTCQSNFLSFPEETEAVPIWFCRLLLSAHRSLSDQLMSPPLCPTVTLCSRP</sequence>
<accession>A0A8X7VIM4</accession>
<evidence type="ECO:0000259" key="1">
    <source>
        <dbReference type="Pfam" id="PF08423"/>
    </source>
</evidence>
<comment type="caution">
    <text evidence="2">The sequence shown here is derived from an EMBL/GenBank/DDBJ whole genome shotgun (WGS) entry which is preliminary data.</text>
</comment>
<dbReference type="SUPFAM" id="SSF47794">
    <property type="entry name" value="Rad51 N-terminal domain-like"/>
    <property type="match status" value="1"/>
</dbReference>
<dbReference type="OrthoDB" id="10251254at2759"/>
<gene>
    <name evidence="2" type="ORF">Bca52824_023905</name>
</gene>